<protein>
    <recommendedName>
        <fullName evidence="3">Methyltransferase domain-containing protein</fullName>
    </recommendedName>
</protein>
<name>A0AAN8EIF0_9EURO</name>
<comment type="caution">
    <text evidence="1">The sequence shown here is derived from an EMBL/GenBank/DDBJ whole genome shotgun (WGS) entry which is preliminary data.</text>
</comment>
<organism evidence="1 2">
    <name type="scientific">Knufia fluminis</name>
    <dbReference type="NCBI Taxonomy" id="191047"/>
    <lineage>
        <taxon>Eukaryota</taxon>
        <taxon>Fungi</taxon>
        <taxon>Dikarya</taxon>
        <taxon>Ascomycota</taxon>
        <taxon>Pezizomycotina</taxon>
        <taxon>Eurotiomycetes</taxon>
        <taxon>Chaetothyriomycetidae</taxon>
        <taxon>Chaetothyriales</taxon>
        <taxon>Trichomeriaceae</taxon>
        <taxon>Knufia</taxon>
    </lineage>
</organism>
<dbReference type="AlphaFoldDB" id="A0AAN8EIF0"/>
<evidence type="ECO:0008006" key="3">
    <source>
        <dbReference type="Google" id="ProtNLM"/>
    </source>
</evidence>
<dbReference type="Pfam" id="PF01209">
    <property type="entry name" value="Ubie_methyltran"/>
    <property type="match status" value="1"/>
</dbReference>
<dbReference type="Gene3D" id="3.40.50.150">
    <property type="entry name" value="Vaccinia Virus protein VP39"/>
    <property type="match status" value="1"/>
</dbReference>
<gene>
    <name evidence="1" type="ORF">OHC33_002971</name>
</gene>
<dbReference type="SUPFAM" id="SSF53335">
    <property type="entry name" value="S-adenosyl-L-methionine-dependent methyltransferases"/>
    <property type="match status" value="1"/>
</dbReference>
<dbReference type="InterPro" id="IPR029063">
    <property type="entry name" value="SAM-dependent_MTases_sf"/>
</dbReference>
<accession>A0AAN8EIF0</accession>
<dbReference type="EMBL" id="JAKLMC020000005">
    <property type="protein sequence ID" value="KAK5956394.1"/>
    <property type="molecule type" value="Genomic_DNA"/>
</dbReference>
<dbReference type="PANTHER" id="PTHR43591">
    <property type="entry name" value="METHYLTRANSFERASE"/>
    <property type="match status" value="1"/>
</dbReference>
<keyword evidence="2" id="KW-1185">Reference proteome</keyword>
<evidence type="ECO:0000313" key="1">
    <source>
        <dbReference type="EMBL" id="KAK5956394.1"/>
    </source>
</evidence>
<sequence>MSAQESTQAPTEAQKLFNDPDAAARYRSAEHLTGKYAHDLCLQLGLQSYKSPIHFLDLACGTGIVTIKALAILQDSQPARPLPEDKFTFADLSAEMLKAVKSRVVEEKWPVSENAKTVEVVEANMMDTKLPSDTYTHLGCNFGPGLAPGPDNVLSESFRMLRPGGVAGWTQWQHVGWFPPMHKAYEEIRASAAQRCADGKGSEEDEKLSKLPAIMKFEDFMGKFAGVDLGKLRAEGVAEADLPRWDQEEWFRSRVEKAGFGDVRINVVVNDFSFSTDDAFNMIKPIAGVVSTTWTDQQRKDLEGADVQGRLKEWIDRNQIGKDGMVHWDNWRAMVITAKKPE</sequence>
<dbReference type="CDD" id="cd02440">
    <property type="entry name" value="AdoMet_MTases"/>
    <property type="match status" value="1"/>
</dbReference>
<evidence type="ECO:0000313" key="2">
    <source>
        <dbReference type="Proteomes" id="UP001316803"/>
    </source>
</evidence>
<dbReference type="Proteomes" id="UP001316803">
    <property type="component" value="Unassembled WGS sequence"/>
</dbReference>
<reference evidence="1 2" key="1">
    <citation type="submission" date="2022-12" db="EMBL/GenBank/DDBJ databases">
        <title>Genomic features and morphological characterization of a novel Knufia sp. strain isolated from spacecraft assembly facility.</title>
        <authorList>
            <person name="Teixeira M."/>
            <person name="Chander A.M."/>
            <person name="Stajich J.E."/>
            <person name="Venkateswaran K."/>
        </authorList>
    </citation>
    <scope>NUCLEOTIDE SEQUENCE [LARGE SCALE GENOMIC DNA]</scope>
    <source>
        <strain evidence="1 2">FJI-L2-BK-P2</strain>
    </source>
</reference>
<proteinExistence type="predicted"/>